<evidence type="ECO:0000313" key="18">
    <source>
        <dbReference type="RefSeq" id="XP_025786954.1"/>
    </source>
</evidence>
<evidence type="ECO:0000256" key="13">
    <source>
        <dbReference type="SAM" id="Coils"/>
    </source>
</evidence>
<keyword evidence="9" id="KW-0325">Glycoprotein</keyword>
<dbReference type="Pfam" id="PF00386">
    <property type="entry name" value="C1q"/>
    <property type="match status" value="1"/>
</dbReference>
<feature type="compositionally biased region" description="Pro residues" evidence="14">
    <location>
        <begin position="1112"/>
        <end position="1121"/>
    </location>
</feature>
<evidence type="ECO:0000256" key="11">
    <source>
        <dbReference type="ARBA" id="ARBA00072328"/>
    </source>
</evidence>
<organism evidence="17 18">
    <name type="scientific">Puma concolor</name>
    <name type="common">Mountain lion</name>
    <name type="synonym">Felis concolor</name>
    <dbReference type="NCBI Taxonomy" id="9696"/>
    <lineage>
        <taxon>Eukaryota</taxon>
        <taxon>Metazoa</taxon>
        <taxon>Chordata</taxon>
        <taxon>Craniata</taxon>
        <taxon>Vertebrata</taxon>
        <taxon>Euteleostomi</taxon>
        <taxon>Mammalia</taxon>
        <taxon>Eutheria</taxon>
        <taxon>Laurasiatheria</taxon>
        <taxon>Carnivora</taxon>
        <taxon>Feliformia</taxon>
        <taxon>Felidae</taxon>
        <taxon>Felinae</taxon>
        <taxon>Puma</taxon>
    </lineage>
</organism>
<dbReference type="GeneID" id="112868233"/>
<keyword evidence="6 13" id="KW-0175">Coiled coil</keyword>
<feature type="region of interest" description="Disordered" evidence="14">
    <location>
        <begin position="1058"/>
        <end position="1193"/>
    </location>
</feature>
<evidence type="ECO:0000256" key="7">
    <source>
        <dbReference type="ARBA" id="ARBA00023119"/>
    </source>
</evidence>
<dbReference type="PROSITE" id="PS50871">
    <property type="entry name" value="C1Q"/>
    <property type="match status" value="1"/>
</dbReference>
<dbReference type="SMART" id="SM00110">
    <property type="entry name" value="C1Q"/>
    <property type="match status" value="1"/>
</dbReference>
<feature type="region of interest" description="Disordered" evidence="14">
    <location>
        <begin position="392"/>
        <end position="450"/>
    </location>
</feature>
<keyword evidence="7" id="KW-0176">Collagen</keyword>
<dbReference type="InterPro" id="IPR001073">
    <property type="entry name" value="C1q_dom"/>
</dbReference>
<evidence type="ECO:0000256" key="14">
    <source>
        <dbReference type="SAM" id="MobiDB-lite"/>
    </source>
</evidence>
<keyword evidence="5" id="KW-0130">Cell adhesion</keyword>
<comment type="subunit">
    <text evidence="10">Homotrimer associated through a moderately stable interaction of the C-terminal globular C1q domains, allowing the nucleation of the triple helix and then a further quaternary assembly to higher-order polymers via intermolecular disulfide bonds. Interacts with EMILIN1.</text>
</comment>
<evidence type="ECO:0000256" key="3">
    <source>
        <dbReference type="ARBA" id="ARBA00022530"/>
    </source>
</evidence>
<dbReference type="InterPro" id="IPR011489">
    <property type="entry name" value="EMI_domain"/>
</dbReference>
<accession>A0A6P6IGQ2</accession>
<sequence>MTECEDGGKYAPAASVITHPPPPGNGHVLPEEETRVGFSQGLIKMSLTRSGEPAPGHNRHDARTARLADCGHFPRGRGAPAGRWEAELLRFWEETKGMSNWKFCNLDPSPKLFSPFTPNPLPRGKGTRDGEPDRGEARAHAVEKEKWELEAGGGGRGAGAPRSARASCLLWPRPVRPQPRGASLDPQRSGSGRRGALAARRMWPRTRLWPRAPWRWALALLTLGGAGLCHAGPQPMHPARPGARNKGNNQTSYLVVLKGKVWIPKPWEVVSVVSILRRAEAGRCSHGSRCGKPEQEQEECPAVLAPGTRKHDLPIGDIVLQSTEGQKEDLGIMLCSSHPLEDLLAGSDGGRNPFLQGKSQYRVNFRPRYVTKYKTVTQLEWRCCPGFRGGDCQEGPRDPVKTPRPTPARPRNSVKKATDNEPSQVSEPKKILPPTRATEPSQVIDPKEGAQELQEKKIQVLEEKVLRLTRTVLDLQSSIAGVNENLKHAVQDDASKMLASWLSNLHPQPVPDSAIGGDTETVQLPDVLNNKESGMKDIKSELAEVKDALKTKSDKLEELDGKVKGYEGQLKQLQEAAQGPTVTMTTNELYQAYVDSKIDALREELMEGMDRKLADLKNSCEYKLIGLQQQCDDYGSSYLGVIELIGEKETNLRKEINDLRDRVQDPSARSNCCNSEKNGDFGPQIKMLDQKIERVAEATRMLNARLDNEFDRLVVPEPDVDFDARWNELDARINVTERNAEEHCFYIEETLRGTINGEVDDLKQLLDQKIQSLEERLGSVLLEVANSTDAELIPPASALPGVSGAGSKQLMIELNHLKSKVQVVEDICLQNFQGEPHGIEDTLPNGEDHIAGDSLNLLKSLNDTMHRKFQETERSIQKLQQDFSFLSSQLNHTEDDVNHLQKELSSCREGKNAAVGGFSKGGEKERTVEPLPSPQDPMAHCCSHLEERWQRLQSQVLSELDTCKENTHGVQRDVSVVESRVSHMEKACSKLDSISGSLQRIKEGLNKHVNSLWSCVRQMNGTLRSHSRDISGLKNSVQQFYSHVFQISTDLQDLIKFQPSASKPSHPGPVEAPTEASHPKPTPLPRPSTPPLPEEPGKRLPTGQQPVLPKRPLQPLPPPAWPRWTGLPFLPGSTGVIMETGEAGPPGRMGVSGRGLPQGVDGQTGQGPIPSAEGFAGAPGYPSSPPVASPGTPAPSLVSFSAGLTQKPFPSDGGVVLFNKVLVNDGDVYNPDTGIFTAPYDGRYLITATLTPERDAYVEAVLSVSNASVAQLHTAGYKREFLEYHRPQGALHTCGGPGAFHLIVHLKAGDGVNIVVTGGRLAHTDFDEMYSTFSGVFLYPFLSHL</sequence>
<feature type="compositionally biased region" description="Low complexity" evidence="14">
    <location>
        <begin position="188"/>
        <end position="197"/>
    </location>
</feature>
<evidence type="ECO:0000256" key="8">
    <source>
        <dbReference type="ARBA" id="ARBA00023157"/>
    </source>
</evidence>
<feature type="compositionally biased region" description="Basic and acidic residues" evidence="14">
    <location>
        <begin position="126"/>
        <end position="149"/>
    </location>
</feature>
<gene>
    <name evidence="18" type="primary">EMILIN2</name>
</gene>
<dbReference type="InterPro" id="IPR050392">
    <property type="entry name" value="Collagen/C1q_domain"/>
</dbReference>
<keyword evidence="17" id="KW-1185">Reference proteome</keyword>
<feature type="coiled-coil region" evidence="13">
    <location>
        <begin position="862"/>
        <end position="896"/>
    </location>
</feature>
<evidence type="ECO:0000256" key="10">
    <source>
        <dbReference type="ARBA" id="ARBA00064796"/>
    </source>
</evidence>
<evidence type="ECO:0000259" key="15">
    <source>
        <dbReference type="PROSITE" id="PS50871"/>
    </source>
</evidence>
<comment type="subcellular location">
    <subcellularLocation>
        <location evidence="1">Secreted</location>
        <location evidence="1">Extracellular space</location>
        <location evidence="1">Extracellular matrix</location>
    </subcellularLocation>
</comment>
<evidence type="ECO:0000256" key="6">
    <source>
        <dbReference type="ARBA" id="ARBA00023054"/>
    </source>
</evidence>
<evidence type="ECO:0000313" key="17">
    <source>
        <dbReference type="Proteomes" id="UP000515131"/>
    </source>
</evidence>
<name>A0A6P6IGQ2_PUMCO</name>
<dbReference type="Proteomes" id="UP000515131">
    <property type="component" value="Unplaced"/>
</dbReference>
<keyword evidence="3" id="KW-0272">Extracellular matrix</keyword>
<feature type="region of interest" description="Disordered" evidence="14">
    <location>
        <begin position="1"/>
        <end position="31"/>
    </location>
</feature>
<evidence type="ECO:0000259" key="16">
    <source>
        <dbReference type="PROSITE" id="PS51041"/>
    </source>
</evidence>
<feature type="region of interest" description="Disordered" evidence="14">
    <location>
        <begin position="114"/>
        <end position="197"/>
    </location>
</feature>
<feature type="domain" description="C1q" evidence="15">
    <location>
        <begin position="1193"/>
        <end position="1344"/>
    </location>
</feature>
<dbReference type="FunFam" id="2.60.120.40:FF:000011">
    <property type="entry name" value="Elastin microfibril interfacer 2"/>
    <property type="match status" value="1"/>
</dbReference>
<feature type="domain" description="EMI" evidence="16">
    <location>
        <begin position="331"/>
        <end position="394"/>
    </location>
</feature>
<keyword evidence="4" id="KW-0732">Signal</keyword>
<dbReference type="GO" id="GO:0005581">
    <property type="term" value="C:collagen trimer"/>
    <property type="evidence" value="ECO:0007669"/>
    <property type="project" value="UniProtKB-KW"/>
</dbReference>
<evidence type="ECO:0000256" key="4">
    <source>
        <dbReference type="ARBA" id="ARBA00022729"/>
    </source>
</evidence>
<keyword evidence="2" id="KW-0964">Secreted</keyword>
<evidence type="ECO:0000256" key="2">
    <source>
        <dbReference type="ARBA" id="ARBA00022525"/>
    </source>
</evidence>
<dbReference type="GO" id="GO:0051240">
    <property type="term" value="P:positive regulation of multicellular organismal process"/>
    <property type="evidence" value="ECO:0007669"/>
    <property type="project" value="UniProtKB-ARBA"/>
</dbReference>
<reference evidence="18" key="1">
    <citation type="submission" date="2025-08" db="UniProtKB">
        <authorList>
            <consortium name="RefSeq"/>
        </authorList>
    </citation>
    <scope>IDENTIFICATION</scope>
    <source>
        <tissue evidence="18">Blood</tissue>
    </source>
</reference>
<evidence type="ECO:0000256" key="9">
    <source>
        <dbReference type="ARBA" id="ARBA00023180"/>
    </source>
</evidence>
<dbReference type="Gene3D" id="2.60.120.40">
    <property type="match status" value="1"/>
</dbReference>
<dbReference type="GO" id="GO:0007155">
    <property type="term" value="P:cell adhesion"/>
    <property type="evidence" value="ECO:0007669"/>
    <property type="project" value="UniProtKB-KW"/>
</dbReference>
<dbReference type="PANTHER" id="PTHR15427:SF5">
    <property type="entry name" value="EMILIN-2"/>
    <property type="match status" value="1"/>
</dbReference>
<evidence type="ECO:0000256" key="1">
    <source>
        <dbReference type="ARBA" id="ARBA00004498"/>
    </source>
</evidence>
<dbReference type="Gene3D" id="1.10.287.1490">
    <property type="match status" value="1"/>
</dbReference>
<evidence type="ECO:0000256" key="12">
    <source>
        <dbReference type="ARBA" id="ARBA00075986"/>
    </source>
</evidence>
<evidence type="ECO:0000256" key="5">
    <source>
        <dbReference type="ARBA" id="ARBA00022889"/>
    </source>
</evidence>
<dbReference type="InterPro" id="IPR008983">
    <property type="entry name" value="Tumour_necrosis_fac-like_dom"/>
</dbReference>
<dbReference type="CTD" id="84034"/>
<dbReference type="Pfam" id="PF07546">
    <property type="entry name" value="EMI"/>
    <property type="match status" value="1"/>
</dbReference>
<feature type="coiled-coil region" evidence="13">
    <location>
        <begin position="528"/>
        <end position="576"/>
    </location>
</feature>
<dbReference type="PANTHER" id="PTHR15427">
    <property type="entry name" value="EMILIN ELASTIN MICROFIBRIL INTERFACE-LOCATED PROTEIN ELASTIN MICROFIBRIL INTERFACER"/>
    <property type="match status" value="1"/>
</dbReference>
<protein>
    <recommendedName>
        <fullName evidence="11">EMILIN-2</fullName>
    </recommendedName>
    <alternativeName>
        <fullName evidence="12">Elastin microfibril interface-located protein 2</fullName>
    </alternativeName>
</protein>
<proteinExistence type="predicted"/>
<feature type="compositionally biased region" description="Pro residues" evidence="14">
    <location>
        <begin position="1080"/>
        <end position="1094"/>
    </location>
</feature>
<dbReference type="KEGG" id="pcoo:112868233"/>
<feature type="region of interest" description="Disordered" evidence="14">
    <location>
        <begin position="916"/>
        <end position="935"/>
    </location>
</feature>
<dbReference type="Gene3D" id="1.20.58.60">
    <property type="match status" value="1"/>
</dbReference>
<dbReference type="RefSeq" id="XP_025786954.1">
    <property type="nucleotide sequence ID" value="XM_025931169.1"/>
</dbReference>
<dbReference type="SUPFAM" id="SSF49842">
    <property type="entry name" value="TNF-like"/>
    <property type="match status" value="1"/>
</dbReference>
<keyword evidence="8" id="KW-1015">Disulfide bond</keyword>
<dbReference type="PROSITE" id="PS51041">
    <property type="entry name" value="EMI"/>
    <property type="match status" value="1"/>
</dbReference>